<comment type="caution">
    <text evidence="16">The sequence shown here is derived from an EMBL/GenBank/DDBJ whole genome shotgun (WGS) entry which is preliminary data.</text>
</comment>
<keyword evidence="11" id="KW-0472">Membrane</keyword>
<proteinExistence type="predicted"/>
<evidence type="ECO:0000256" key="6">
    <source>
        <dbReference type="ARBA" id="ARBA00022692"/>
    </source>
</evidence>
<evidence type="ECO:0000256" key="12">
    <source>
        <dbReference type="ARBA" id="ARBA00047899"/>
    </source>
</evidence>
<dbReference type="Pfam" id="PF14032">
    <property type="entry name" value="PknH_C"/>
    <property type="match status" value="1"/>
</dbReference>
<evidence type="ECO:0000256" key="13">
    <source>
        <dbReference type="ARBA" id="ARBA00048679"/>
    </source>
</evidence>
<evidence type="ECO:0000256" key="2">
    <source>
        <dbReference type="ARBA" id="ARBA00012513"/>
    </source>
</evidence>
<evidence type="ECO:0000313" key="17">
    <source>
        <dbReference type="Proteomes" id="UP001651690"/>
    </source>
</evidence>
<dbReference type="PANTHER" id="PTHR43289">
    <property type="entry name" value="MITOGEN-ACTIVATED PROTEIN KINASE KINASE KINASE 20-RELATED"/>
    <property type="match status" value="1"/>
</dbReference>
<keyword evidence="17" id="KW-1185">Reference proteome</keyword>
<evidence type="ECO:0000313" key="16">
    <source>
        <dbReference type="EMBL" id="MCP9275886.1"/>
    </source>
</evidence>
<dbReference type="Gene3D" id="3.30.200.20">
    <property type="entry name" value="Phosphorylase Kinase, domain 1"/>
    <property type="match status" value="1"/>
</dbReference>
<dbReference type="SUPFAM" id="SSF56112">
    <property type="entry name" value="Protein kinase-like (PK-like)"/>
    <property type="match status" value="1"/>
</dbReference>
<organism evidence="16 17">
    <name type="scientific">Mycolicibacterium arenosum</name>
    <dbReference type="NCBI Taxonomy" id="2952157"/>
    <lineage>
        <taxon>Bacteria</taxon>
        <taxon>Bacillati</taxon>
        <taxon>Actinomycetota</taxon>
        <taxon>Actinomycetes</taxon>
        <taxon>Mycobacteriales</taxon>
        <taxon>Mycobacteriaceae</taxon>
        <taxon>Mycolicibacterium</taxon>
    </lineage>
</organism>
<dbReference type="PANTHER" id="PTHR43289:SF6">
    <property type="entry name" value="SERINE_THREONINE-PROTEIN KINASE NEKL-3"/>
    <property type="match status" value="1"/>
</dbReference>
<dbReference type="EMBL" id="JANDBD010000013">
    <property type="protein sequence ID" value="MCP9275886.1"/>
    <property type="molecule type" value="Genomic_DNA"/>
</dbReference>
<keyword evidence="10" id="KW-1133">Transmembrane helix</keyword>
<dbReference type="InterPro" id="IPR038232">
    <property type="entry name" value="PknH-like_Extracell_sf"/>
</dbReference>
<dbReference type="Proteomes" id="UP001651690">
    <property type="component" value="Unassembled WGS sequence"/>
</dbReference>
<evidence type="ECO:0000259" key="15">
    <source>
        <dbReference type="PROSITE" id="PS50011"/>
    </source>
</evidence>
<accession>A0ABT1M9R5</accession>
<dbReference type="InterPro" id="IPR008271">
    <property type="entry name" value="Ser/Thr_kinase_AS"/>
</dbReference>
<comment type="subcellular location">
    <subcellularLocation>
        <location evidence="1">Cell membrane</location>
        <topology evidence="1">Single-pass membrane protein</topology>
    </subcellularLocation>
</comment>
<evidence type="ECO:0000256" key="1">
    <source>
        <dbReference type="ARBA" id="ARBA00004162"/>
    </source>
</evidence>
<evidence type="ECO:0000256" key="11">
    <source>
        <dbReference type="ARBA" id="ARBA00023136"/>
    </source>
</evidence>
<feature type="domain" description="Protein kinase" evidence="15">
    <location>
        <begin position="11"/>
        <end position="276"/>
    </location>
</feature>
<dbReference type="GO" id="GO:0016301">
    <property type="term" value="F:kinase activity"/>
    <property type="evidence" value="ECO:0007669"/>
    <property type="project" value="UniProtKB-KW"/>
</dbReference>
<dbReference type="RefSeq" id="WP_255063727.1">
    <property type="nucleotide sequence ID" value="NZ_JANDBD010000013.1"/>
</dbReference>
<keyword evidence="5" id="KW-0808">Transferase</keyword>
<evidence type="ECO:0000256" key="7">
    <source>
        <dbReference type="ARBA" id="ARBA00022741"/>
    </source>
</evidence>
<dbReference type="CDD" id="cd14014">
    <property type="entry name" value="STKc_PknB_like"/>
    <property type="match status" value="1"/>
</dbReference>
<comment type="catalytic activity">
    <reaction evidence="13">
        <text>L-seryl-[protein] + ATP = O-phospho-L-seryl-[protein] + ADP + H(+)</text>
        <dbReference type="Rhea" id="RHEA:17989"/>
        <dbReference type="Rhea" id="RHEA-COMP:9863"/>
        <dbReference type="Rhea" id="RHEA-COMP:11604"/>
        <dbReference type="ChEBI" id="CHEBI:15378"/>
        <dbReference type="ChEBI" id="CHEBI:29999"/>
        <dbReference type="ChEBI" id="CHEBI:30616"/>
        <dbReference type="ChEBI" id="CHEBI:83421"/>
        <dbReference type="ChEBI" id="CHEBI:456216"/>
        <dbReference type="EC" id="2.7.11.1"/>
    </reaction>
</comment>
<dbReference type="Gene3D" id="1.10.510.10">
    <property type="entry name" value="Transferase(Phosphotransferase) domain 1"/>
    <property type="match status" value="1"/>
</dbReference>
<comment type="catalytic activity">
    <reaction evidence="12">
        <text>L-threonyl-[protein] + ATP = O-phospho-L-threonyl-[protein] + ADP + H(+)</text>
        <dbReference type="Rhea" id="RHEA:46608"/>
        <dbReference type="Rhea" id="RHEA-COMP:11060"/>
        <dbReference type="Rhea" id="RHEA-COMP:11605"/>
        <dbReference type="ChEBI" id="CHEBI:15378"/>
        <dbReference type="ChEBI" id="CHEBI:30013"/>
        <dbReference type="ChEBI" id="CHEBI:30616"/>
        <dbReference type="ChEBI" id="CHEBI:61977"/>
        <dbReference type="ChEBI" id="CHEBI:456216"/>
        <dbReference type="EC" id="2.7.11.1"/>
    </reaction>
</comment>
<evidence type="ECO:0000256" key="5">
    <source>
        <dbReference type="ARBA" id="ARBA00022679"/>
    </source>
</evidence>
<keyword evidence="4" id="KW-0723">Serine/threonine-protein kinase</keyword>
<dbReference type="Gene3D" id="3.40.1000.70">
    <property type="entry name" value="PknH-like extracellular domain"/>
    <property type="match status" value="1"/>
</dbReference>
<name>A0ABT1M9R5_9MYCO</name>
<feature type="region of interest" description="Disordered" evidence="14">
    <location>
        <begin position="366"/>
        <end position="386"/>
    </location>
</feature>
<evidence type="ECO:0000256" key="3">
    <source>
        <dbReference type="ARBA" id="ARBA00022475"/>
    </source>
</evidence>
<protein>
    <recommendedName>
        <fullName evidence="2">non-specific serine/threonine protein kinase</fullName>
        <ecNumber evidence="2">2.7.11.1</ecNumber>
    </recommendedName>
</protein>
<dbReference type="SMART" id="SM00220">
    <property type="entry name" value="S_TKc"/>
    <property type="match status" value="1"/>
</dbReference>
<dbReference type="PROSITE" id="PS00108">
    <property type="entry name" value="PROTEIN_KINASE_ST"/>
    <property type="match status" value="1"/>
</dbReference>
<dbReference type="Pfam" id="PF00069">
    <property type="entry name" value="Pkinase"/>
    <property type="match status" value="1"/>
</dbReference>
<sequence>MVTAGSVIAGYRVERLLGVGGMGSVYLAQNPELPRLDALKLLTGELSRQPEFRARFIREADVASKLSHPNIVSVYSRGEAEDGSLWIAMQYVDGTDADAALKSGTMTPARAIHIVAEVAKALDYAHQHHVVHRDVKPGNFLLSGPPGVNERVLLGDFGIARALDDVGLTMTGSVVATMAYAAPEVLSGHPFDGRADIYSLTCTLFRLLTGKTPFSGANGPAAVMMAHLHRPPPRVTDLAPGLPPALDGVIATGMAKDPALRFRSAQELAFAASAALRDHTGTAPLAAVPSSEVSLYPQRQADGGWWQPESGGRTMLSPAGAPTQMRPPPTSPTVPRRRLWIMGVAAVVALVAGGTTAAVLLGGSPEERAAPVDPTTSSTPPTPTAPPVAPTVAASALGGFLPTGESVSAAIGGGVLTERPPAPIPFDNSSYFTSDAQCIGAWSSAQKATYGGSGFQGFQARTVFDQSTTGYYVTNATVAVATFPSAERAEDFRAAQQAAWAPCANRTLTLTMPAGFTRDVQLGAVSTDAAGILTLPQTWPDLPQQVCQRALAVRNNVVVDVHACAQRPADPVNPDDAATIRRLNPGVAVANLVLTKMDGS</sequence>
<keyword evidence="3" id="KW-1003">Cell membrane</keyword>
<keyword evidence="8 16" id="KW-0418">Kinase</keyword>
<evidence type="ECO:0000256" key="4">
    <source>
        <dbReference type="ARBA" id="ARBA00022527"/>
    </source>
</evidence>
<evidence type="ECO:0000256" key="14">
    <source>
        <dbReference type="SAM" id="MobiDB-lite"/>
    </source>
</evidence>
<gene>
    <name evidence="16" type="ORF">NM203_27230</name>
</gene>
<dbReference type="EC" id="2.7.11.1" evidence="2"/>
<reference evidence="16 17" key="1">
    <citation type="submission" date="2022-06" db="EMBL/GenBank/DDBJ databases">
        <title>Mycolicibacterium sp. CAU 1645 isolated from seawater.</title>
        <authorList>
            <person name="Kim W."/>
        </authorList>
    </citation>
    <scope>NUCLEOTIDE SEQUENCE [LARGE SCALE GENOMIC DNA]</scope>
    <source>
        <strain evidence="16 17">CAU 1645</strain>
    </source>
</reference>
<evidence type="ECO:0000256" key="10">
    <source>
        <dbReference type="ARBA" id="ARBA00022989"/>
    </source>
</evidence>
<keyword evidence="6" id="KW-0812">Transmembrane</keyword>
<dbReference type="InterPro" id="IPR011009">
    <property type="entry name" value="Kinase-like_dom_sf"/>
</dbReference>
<keyword evidence="9" id="KW-0067">ATP-binding</keyword>
<dbReference type="PROSITE" id="PS50011">
    <property type="entry name" value="PROTEIN_KINASE_DOM"/>
    <property type="match status" value="1"/>
</dbReference>
<evidence type="ECO:0000256" key="8">
    <source>
        <dbReference type="ARBA" id="ARBA00022777"/>
    </source>
</evidence>
<dbReference type="InterPro" id="IPR000719">
    <property type="entry name" value="Prot_kinase_dom"/>
</dbReference>
<keyword evidence="7" id="KW-0547">Nucleotide-binding</keyword>
<evidence type="ECO:0000256" key="9">
    <source>
        <dbReference type="ARBA" id="ARBA00022840"/>
    </source>
</evidence>
<dbReference type="InterPro" id="IPR026954">
    <property type="entry name" value="PknH-like_Extracell"/>
</dbReference>